<evidence type="ECO:0008006" key="4">
    <source>
        <dbReference type="Google" id="ProtNLM"/>
    </source>
</evidence>
<evidence type="ECO:0000313" key="2">
    <source>
        <dbReference type="EMBL" id="WLG83696.1"/>
    </source>
</evidence>
<proteinExistence type="predicted"/>
<dbReference type="RefSeq" id="WP_305446645.1">
    <property type="nucleotide sequence ID" value="NZ_CP117454.1"/>
</dbReference>
<reference evidence="2 3" key="1">
    <citation type="submission" date="2023-02" db="EMBL/GenBank/DDBJ databases">
        <title>Evolution of Hrp T3SS in non-pathogenic Pseudomonas fluorescens.</title>
        <authorList>
            <person name="Liao K."/>
            <person name="Wei H."/>
            <person name="Gu Y."/>
        </authorList>
    </citation>
    <scope>NUCLEOTIDE SEQUENCE [LARGE SCALE GENOMIC DNA]</scope>
    <source>
        <strain evidence="2 3">FP1935</strain>
    </source>
</reference>
<evidence type="ECO:0000256" key="1">
    <source>
        <dbReference type="SAM" id="MobiDB-lite"/>
    </source>
</evidence>
<name>A0ABY9ETY8_9PSED</name>
<dbReference type="Gene3D" id="1.10.30.50">
    <property type="match status" value="1"/>
</dbReference>
<organism evidence="2 3">
    <name type="scientific">Pseudomonas cucumis</name>
    <dbReference type="NCBI Taxonomy" id="2954082"/>
    <lineage>
        <taxon>Bacteria</taxon>
        <taxon>Pseudomonadati</taxon>
        <taxon>Pseudomonadota</taxon>
        <taxon>Gammaproteobacteria</taxon>
        <taxon>Pseudomonadales</taxon>
        <taxon>Pseudomonadaceae</taxon>
        <taxon>Pseudomonas</taxon>
    </lineage>
</organism>
<gene>
    <name evidence="2" type="ORF">PSH97_21725</name>
</gene>
<evidence type="ECO:0000313" key="3">
    <source>
        <dbReference type="Proteomes" id="UP001239418"/>
    </source>
</evidence>
<accession>A0ABY9ETY8</accession>
<dbReference type="EMBL" id="CP117454">
    <property type="protein sequence ID" value="WLG83696.1"/>
    <property type="molecule type" value="Genomic_DNA"/>
</dbReference>
<feature type="region of interest" description="Disordered" evidence="1">
    <location>
        <begin position="1"/>
        <end position="21"/>
    </location>
</feature>
<protein>
    <recommendedName>
        <fullName evidence="4">TIGR02646 family protein</fullName>
    </recommendedName>
</protein>
<keyword evidence="3" id="KW-1185">Reference proteome</keyword>
<dbReference type="Proteomes" id="UP001239418">
    <property type="component" value="Chromosome"/>
</dbReference>
<sequence length="303" mass="33889">MVPVDRNRVAKPASLTAPNGAGHREHLRAAMYYQSPRNKAYGFAHYKEPDVVTALNKLFHNKCAYCEGKITSTGPIDVEHFRPKGQIEGEVNHPGYWWLATEWTNLLASCIDCNRGRNQTLLGSEDGQRLTQGERLSGKHDHFPVAGPRATCATDDHALEDPLLIDPTCVDPGEHIGWKVVADQPLAVAISQYGQTSIDLFGLNRSKLAEARLEYQLKLDEEFLCLKTTIHKIAKETTDEGVREWMPVLQMHIDRFFSHAKANNEYSAFARHIVDSRYDTVSEMVDALLARVARESPVGAAAR</sequence>